<dbReference type="eggNOG" id="KOG1075">
    <property type="taxonomic scope" value="Eukaryota"/>
</dbReference>
<protein>
    <recommendedName>
        <fullName evidence="1">Reverse transcriptase zinc-binding domain-containing protein</fullName>
    </recommendedName>
</protein>
<dbReference type="InterPro" id="IPR026960">
    <property type="entry name" value="RVT-Znf"/>
</dbReference>
<evidence type="ECO:0000259" key="1">
    <source>
        <dbReference type="Pfam" id="PF13966"/>
    </source>
</evidence>
<dbReference type="AlphaFoldDB" id="A0A0D3CDS8"/>
<reference evidence="2 3" key="1">
    <citation type="journal article" date="2014" name="Genome Biol.">
        <title>Transcriptome and methylome profiling reveals relics of genome dominance in the mesopolyploid Brassica oleracea.</title>
        <authorList>
            <person name="Parkin I.A."/>
            <person name="Koh C."/>
            <person name="Tang H."/>
            <person name="Robinson S.J."/>
            <person name="Kagale S."/>
            <person name="Clarke W.E."/>
            <person name="Town C.D."/>
            <person name="Nixon J."/>
            <person name="Krishnakumar V."/>
            <person name="Bidwell S.L."/>
            <person name="Denoeud F."/>
            <person name="Belcram H."/>
            <person name="Links M.G."/>
            <person name="Just J."/>
            <person name="Clarke C."/>
            <person name="Bender T."/>
            <person name="Huebert T."/>
            <person name="Mason A.S."/>
            <person name="Pires J.C."/>
            <person name="Barker G."/>
            <person name="Moore J."/>
            <person name="Walley P.G."/>
            <person name="Manoli S."/>
            <person name="Batley J."/>
            <person name="Edwards D."/>
            <person name="Nelson M.N."/>
            <person name="Wang X."/>
            <person name="Paterson A.H."/>
            <person name="King G."/>
            <person name="Bancroft I."/>
            <person name="Chalhoub B."/>
            <person name="Sharpe A.G."/>
        </authorList>
    </citation>
    <scope>NUCLEOTIDE SEQUENCE</scope>
    <source>
        <strain evidence="2 3">cv. TO1000</strain>
    </source>
</reference>
<evidence type="ECO:0000313" key="3">
    <source>
        <dbReference type="Proteomes" id="UP000032141"/>
    </source>
</evidence>
<sequence length="150" mass="17665">MVSEFMRCDVWNGESTFSDACTNGGCNMRRRGRRVFGNVYAVIENAGQPNSDAGRDVMVWRHGRDDFKDHFTTRATWDHIRIRQQEVSWHQRVWLPQGVPRQAFIVWLTFKDRLSMGVRMRQWGITQGCMFCGERDESREHLSNRIGILR</sequence>
<dbReference type="Gramene" id="Bo5g049250.1">
    <property type="protein sequence ID" value="Bo5g049250.1"/>
    <property type="gene ID" value="Bo5g049250"/>
</dbReference>
<dbReference type="HOGENOM" id="CLU_1743074_0_0_1"/>
<dbReference type="Proteomes" id="UP000032141">
    <property type="component" value="Chromosome C5"/>
</dbReference>
<reference evidence="2" key="2">
    <citation type="submission" date="2015-03" db="UniProtKB">
        <authorList>
            <consortium name="EnsemblPlants"/>
        </authorList>
    </citation>
    <scope>IDENTIFICATION</scope>
</reference>
<accession>A0A0D3CDS8</accession>
<evidence type="ECO:0000313" key="2">
    <source>
        <dbReference type="EnsemblPlants" id="Bo5g049250.1"/>
    </source>
</evidence>
<name>A0A0D3CDS8_BRAOL</name>
<dbReference type="EnsemblPlants" id="Bo5g049250.1">
    <property type="protein sequence ID" value="Bo5g049250.1"/>
    <property type="gene ID" value="Bo5g049250"/>
</dbReference>
<dbReference type="Pfam" id="PF13966">
    <property type="entry name" value="zf-RVT"/>
    <property type="match status" value="1"/>
</dbReference>
<proteinExistence type="predicted"/>
<organism evidence="2 3">
    <name type="scientific">Brassica oleracea var. oleracea</name>
    <dbReference type="NCBI Taxonomy" id="109376"/>
    <lineage>
        <taxon>Eukaryota</taxon>
        <taxon>Viridiplantae</taxon>
        <taxon>Streptophyta</taxon>
        <taxon>Embryophyta</taxon>
        <taxon>Tracheophyta</taxon>
        <taxon>Spermatophyta</taxon>
        <taxon>Magnoliopsida</taxon>
        <taxon>eudicotyledons</taxon>
        <taxon>Gunneridae</taxon>
        <taxon>Pentapetalae</taxon>
        <taxon>rosids</taxon>
        <taxon>malvids</taxon>
        <taxon>Brassicales</taxon>
        <taxon>Brassicaceae</taxon>
        <taxon>Brassiceae</taxon>
        <taxon>Brassica</taxon>
    </lineage>
</organism>
<feature type="domain" description="Reverse transcriptase zinc-binding" evidence="1">
    <location>
        <begin position="71"/>
        <end position="142"/>
    </location>
</feature>
<keyword evidence="3" id="KW-1185">Reference proteome</keyword>